<evidence type="ECO:0000313" key="1">
    <source>
        <dbReference type="EMBL" id="MBB6330058.1"/>
    </source>
</evidence>
<dbReference type="EMBL" id="JACHKS010000001">
    <property type="protein sequence ID" value="MBB6330058.1"/>
    <property type="molecule type" value="Genomic_DNA"/>
</dbReference>
<accession>A0ABR6PWL3</accession>
<proteinExistence type="predicted"/>
<reference evidence="1 2" key="1">
    <citation type="submission" date="2020-08" db="EMBL/GenBank/DDBJ databases">
        <title>Functional genomics of gut bacteria from endangered species of beetles.</title>
        <authorList>
            <person name="Carlos-Shanley C."/>
        </authorList>
    </citation>
    <scope>NUCLEOTIDE SEQUENCE [LARGE SCALE GENOMIC DNA]</scope>
    <source>
        <strain evidence="1 2">S00068</strain>
    </source>
</reference>
<dbReference type="Proteomes" id="UP000587367">
    <property type="component" value="Unassembled WGS sequence"/>
</dbReference>
<keyword evidence="2" id="KW-1185">Reference proteome</keyword>
<evidence type="ECO:0000313" key="2">
    <source>
        <dbReference type="Proteomes" id="UP000587367"/>
    </source>
</evidence>
<comment type="caution">
    <text evidence="1">The sequence shown here is derived from an EMBL/GenBank/DDBJ whole genome shotgun (WGS) entry which is preliminary data.</text>
</comment>
<dbReference type="RefSeq" id="WP_184553451.1">
    <property type="nucleotide sequence ID" value="NZ_JACHKS010000001.1"/>
</dbReference>
<name>A0ABR6PWL3_9FLAO</name>
<gene>
    <name evidence="1" type="ORF">HNP24_001008</name>
</gene>
<organism evidence="1 2">
    <name type="scientific">Chryseobacterium sediminis</name>
    <dbReference type="NCBI Taxonomy" id="1679494"/>
    <lineage>
        <taxon>Bacteria</taxon>
        <taxon>Pseudomonadati</taxon>
        <taxon>Bacteroidota</taxon>
        <taxon>Flavobacteriia</taxon>
        <taxon>Flavobacteriales</taxon>
        <taxon>Weeksellaceae</taxon>
        <taxon>Chryseobacterium group</taxon>
        <taxon>Chryseobacterium</taxon>
    </lineage>
</organism>
<sequence length="71" mass="8138">MKTEEGVIKQLLLVVNQNKRVFNEIITVLQANGKSTTRLEREIRKNDRCTQELEKLILGEEYGKPSNLPGL</sequence>
<protein>
    <submittedName>
        <fullName evidence="1">Uncharacterized protein</fullName>
    </submittedName>
</protein>